<evidence type="ECO:0000313" key="3">
    <source>
        <dbReference type="Proteomes" id="UP001165289"/>
    </source>
</evidence>
<feature type="transmembrane region" description="Helical" evidence="1">
    <location>
        <begin position="58"/>
        <end position="78"/>
    </location>
</feature>
<gene>
    <name evidence="2" type="ORF">LOD99_9176</name>
</gene>
<dbReference type="EMBL" id="JAKMXF010000352">
    <property type="protein sequence ID" value="KAI6646847.1"/>
    <property type="molecule type" value="Genomic_DNA"/>
</dbReference>
<dbReference type="InterPro" id="IPR010721">
    <property type="entry name" value="UstE-like"/>
</dbReference>
<reference evidence="2 3" key="1">
    <citation type="journal article" date="2023" name="BMC Biol.">
        <title>The compact genome of the sponge Oopsacas minuta (Hexactinellida) is lacking key metazoan core genes.</title>
        <authorList>
            <person name="Santini S."/>
            <person name="Schenkelaars Q."/>
            <person name="Jourda C."/>
            <person name="Duchesne M."/>
            <person name="Belahbib H."/>
            <person name="Rocher C."/>
            <person name="Selva M."/>
            <person name="Riesgo A."/>
            <person name="Vervoort M."/>
            <person name="Leys S.P."/>
            <person name="Kodjabachian L."/>
            <person name="Le Bivic A."/>
            <person name="Borchiellini C."/>
            <person name="Claverie J.M."/>
            <person name="Renard E."/>
        </authorList>
    </citation>
    <scope>NUCLEOTIDE SEQUENCE [LARGE SCALE GENOMIC DNA]</scope>
    <source>
        <strain evidence="2">SPO-2</strain>
    </source>
</reference>
<name>A0AAV7JDL1_9METZ</name>
<accession>A0AAV7JDL1</accession>
<keyword evidence="1" id="KW-0472">Membrane</keyword>
<evidence type="ECO:0000313" key="2">
    <source>
        <dbReference type="EMBL" id="KAI6646847.1"/>
    </source>
</evidence>
<feature type="transmembrane region" description="Helical" evidence="1">
    <location>
        <begin position="26"/>
        <end position="46"/>
    </location>
</feature>
<comment type="caution">
    <text evidence="2">The sequence shown here is derived from an EMBL/GenBank/DDBJ whole genome shotgun (WGS) entry which is preliminary data.</text>
</comment>
<keyword evidence="1" id="KW-1133">Transmembrane helix</keyword>
<dbReference type="Proteomes" id="UP001165289">
    <property type="component" value="Unassembled WGS sequence"/>
</dbReference>
<dbReference type="AlphaFoldDB" id="A0AAV7JDL1"/>
<feature type="transmembrane region" description="Helical" evidence="1">
    <location>
        <begin position="128"/>
        <end position="150"/>
    </location>
</feature>
<organism evidence="2 3">
    <name type="scientific">Oopsacas minuta</name>
    <dbReference type="NCBI Taxonomy" id="111878"/>
    <lineage>
        <taxon>Eukaryota</taxon>
        <taxon>Metazoa</taxon>
        <taxon>Porifera</taxon>
        <taxon>Hexactinellida</taxon>
        <taxon>Hexasterophora</taxon>
        <taxon>Lyssacinosida</taxon>
        <taxon>Leucopsacidae</taxon>
        <taxon>Oopsacas</taxon>
    </lineage>
</organism>
<evidence type="ECO:0000256" key="1">
    <source>
        <dbReference type="SAM" id="Phobius"/>
    </source>
</evidence>
<dbReference type="Pfam" id="PF06966">
    <property type="entry name" value="DUF1295"/>
    <property type="match status" value="1"/>
</dbReference>
<dbReference type="Gene3D" id="1.20.120.1630">
    <property type="match status" value="1"/>
</dbReference>
<protein>
    <submittedName>
        <fullName evidence="2">Uncharacterized protein</fullName>
    </submittedName>
</protein>
<sequence length="175" mass="19411">MIAQTFSACELIPDSGLKELSFETLFIGRALACLVRSIFLGFSNLLPYLSVVYSNPSIAYSPIPGLVLVLAGTAISAVSEWQREQQEMLDPDNHCTTGIFRFSRYPESAAQILYHSGIVLTCYSQAPYTPLIIVSSFPHIFGILGIVLHIKRKDSFLQLTQVTNTRFVFLDLISS</sequence>
<proteinExistence type="predicted"/>
<keyword evidence="3" id="KW-1185">Reference proteome</keyword>
<keyword evidence="1" id="KW-0812">Transmembrane</keyword>